<dbReference type="EMBL" id="JACJFM010000045">
    <property type="protein sequence ID" value="MBB1489159.1"/>
    <property type="molecule type" value="Genomic_DNA"/>
</dbReference>
<gene>
    <name evidence="1" type="ORF">H4O21_21340</name>
</gene>
<proteinExistence type="predicted"/>
<reference evidence="1 2" key="1">
    <citation type="submission" date="2020-08" db="EMBL/GenBank/DDBJ databases">
        <title>Oceanospirillum sp. nov. isolated from marine sediment.</title>
        <authorList>
            <person name="Ji X."/>
        </authorList>
    </citation>
    <scope>NUCLEOTIDE SEQUENCE [LARGE SCALE GENOMIC DNA]</scope>
    <source>
        <strain evidence="1 2">D5</strain>
    </source>
</reference>
<dbReference type="Proteomes" id="UP000565262">
    <property type="component" value="Unassembled WGS sequence"/>
</dbReference>
<sequence length="247" mass="28535">MIDAPIASDRPVTTNNTRKMQKDAEYQIRVQPVGDAVFRDKILKYKELNSGVSVFHFLRSSGQERSNLAAIYAAYKICFDADSYSERSEYVFKNKSEKIIQVKDIYKTGVMYDLFCFRFAVEVSIDGKWVPFLFTLHNRGDLLSTSLYSYEVLSPHIATHLLQMIDCYLYGYSRGVIKRHAVSAPDFFRVIESEQIILGCDQGLFYENRFDDPEVFQSTLQYWNSSFTAESEKWPSVATKGWLEACM</sequence>
<evidence type="ECO:0000313" key="1">
    <source>
        <dbReference type="EMBL" id="MBB1489159.1"/>
    </source>
</evidence>
<dbReference type="AlphaFoldDB" id="A0A839IXI4"/>
<keyword evidence="2" id="KW-1185">Reference proteome</keyword>
<comment type="caution">
    <text evidence="1">The sequence shown here is derived from an EMBL/GenBank/DDBJ whole genome shotgun (WGS) entry which is preliminary data.</text>
</comment>
<organism evidence="1 2">
    <name type="scientific">Oceanospirillum sediminis</name>
    <dbReference type="NCBI Taxonomy" id="2760088"/>
    <lineage>
        <taxon>Bacteria</taxon>
        <taxon>Pseudomonadati</taxon>
        <taxon>Pseudomonadota</taxon>
        <taxon>Gammaproteobacteria</taxon>
        <taxon>Oceanospirillales</taxon>
        <taxon>Oceanospirillaceae</taxon>
        <taxon>Oceanospirillum</taxon>
    </lineage>
</organism>
<dbReference type="RefSeq" id="WP_182810976.1">
    <property type="nucleotide sequence ID" value="NZ_JACJFM010000045.1"/>
</dbReference>
<protein>
    <submittedName>
        <fullName evidence="1">Uncharacterized protein</fullName>
    </submittedName>
</protein>
<name>A0A839IXI4_9GAMM</name>
<evidence type="ECO:0000313" key="2">
    <source>
        <dbReference type="Proteomes" id="UP000565262"/>
    </source>
</evidence>
<accession>A0A839IXI4</accession>